<feature type="chain" id="PRO_5037490073" evidence="1">
    <location>
        <begin position="23"/>
        <end position="312"/>
    </location>
</feature>
<comment type="caution">
    <text evidence="2">The sequence shown here is derived from an EMBL/GenBank/DDBJ whole genome shotgun (WGS) entry which is preliminary data.</text>
</comment>
<dbReference type="AlphaFoldDB" id="A0A953HLP1"/>
<keyword evidence="1" id="KW-0732">Signal</keyword>
<dbReference type="InterPro" id="IPR019861">
    <property type="entry name" value="PorP/SprF_Bacteroidetes"/>
</dbReference>
<proteinExistence type="predicted"/>
<feature type="signal peptide" evidence="1">
    <location>
        <begin position="1"/>
        <end position="22"/>
    </location>
</feature>
<sequence>MNKLLRYITATVLILTIGKLTAQEAGSHQHYKINYHLINPGATGMDGQTIMLNYISRWNAFPGNPQTFTAGYNGLVSDKIGLGAMVISDNLGSLNKTSGVLSYAYQFDVEETRLSIGLSTGYERNKLQASALVDQGLDPNDPVIDQAARGYDVFDASFGVHALLPDGFFAGAALPNLIRTRVDSDADSAEEENTLFKYFIGYAGYRKELEEYNFDIEPSLAIRKVRHAPFQVDLNMLGYYADDQLIGGFTYSIGGGNSAHVLLGTRINLMTIMYSYGVSFSDFQTYSNGSHEISLKFDLAHQENDSNGSKKR</sequence>
<dbReference type="EMBL" id="JAHVHU010000006">
    <property type="protein sequence ID" value="MBY5957952.1"/>
    <property type="molecule type" value="Genomic_DNA"/>
</dbReference>
<protein>
    <submittedName>
        <fullName evidence="2">PorP/SprF family type IX secretion system membrane protein</fullName>
    </submittedName>
</protein>
<organism evidence="2 3">
    <name type="scientific">Membranihabitans marinus</name>
    <dbReference type="NCBI Taxonomy" id="1227546"/>
    <lineage>
        <taxon>Bacteria</taxon>
        <taxon>Pseudomonadati</taxon>
        <taxon>Bacteroidota</taxon>
        <taxon>Saprospiria</taxon>
        <taxon>Saprospirales</taxon>
        <taxon>Saprospiraceae</taxon>
        <taxon>Membranihabitans</taxon>
    </lineage>
</organism>
<gene>
    <name evidence="2" type="ORF">KUV50_07420</name>
</gene>
<evidence type="ECO:0000313" key="3">
    <source>
        <dbReference type="Proteomes" id="UP000753961"/>
    </source>
</evidence>
<name>A0A953HLP1_9BACT</name>
<dbReference type="Pfam" id="PF11751">
    <property type="entry name" value="PorP_SprF"/>
    <property type="match status" value="1"/>
</dbReference>
<dbReference type="NCBIfam" id="TIGR03519">
    <property type="entry name" value="T9SS_PorP_fam"/>
    <property type="match status" value="1"/>
</dbReference>
<accession>A0A953HLP1</accession>
<dbReference type="Proteomes" id="UP000753961">
    <property type="component" value="Unassembled WGS sequence"/>
</dbReference>
<reference evidence="2" key="1">
    <citation type="submission" date="2021-06" db="EMBL/GenBank/DDBJ databases">
        <title>44 bacteria genomes isolated from Dapeng, Shenzhen.</title>
        <authorList>
            <person name="Zheng W."/>
            <person name="Yu S."/>
            <person name="Huang Y."/>
        </authorList>
    </citation>
    <scope>NUCLEOTIDE SEQUENCE</scope>
    <source>
        <strain evidence="2">DP5N28-2</strain>
    </source>
</reference>
<evidence type="ECO:0000313" key="2">
    <source>
        <dbReference type="EMBL" id="MBY5957952.1"/>
    </source>
</evidence>
<dbReference type="RefSeq" id="WP_222579468.1">
    <property type="nucleotide sequence ID" value="NZ_JAHVHU010000006.1"/>
</dbReference>
<keyword evidence="3" id="KW-1185">Reference proteome</keyword>
<evidence type="ECO:0000256" key="1">
    <source>
        <dbReference type="SAM" id="SignalP"/>
    </source>
</evidence>